<evidence type="ECO:0000259" key="1">
    <source>
        <dbReference type="Pfam" id="PF03235"/>
    </source>
</evidence>
<dbReference type="RefSeq" id="WP_330199075.1">
    <property type="nucleotide sequence ID" value="NZ_JAZDRP010000004.1"/>
</dbReference>
<dbReference type="EMBL" id="JAZDRP010000004">
    <property type="protein sequence ID" value="MEE2526412.1"/>
    <property type="molecule type" value="Genomic_DNA"/>
</dbReference>
<dbReference type="Proteomes" id="UP001354971">
    <property type="component" value="Unassembled WGS sequence"/>
</dbReference>
<protein>
    <submittedName>
        <fullName evidence="2">DUF262 domain-containing protein</fullName>
    </submittedName>
</protein>
<dbReference type="PANTHER" id="PTHR39639:SF1">
    <property type="entry name" value="DUF262 DOMAIN-CONTAINING PROTEIN"/>
    <property type="match status" value="1"/>
</dbReference>
<sequence>MVNTNLEQYTIADFIQWDQEKSLTLNPYFQRKGVWTPAAKTYLIDTILNDMPIPKIYIRSKIDLETQKSIRDVVDGQQRLRAILDFARSKFRLTPRSKHFKGLSYDKLSDELKQQFLGYSLSVDHLLNANDEDVLEIFARLNSYSVVLNPPEKRHAKFHGDFKWLIVELTKKWSVLWEEYNLVSLSQRTRMMDYSYMAELFGIILEGVKDGGQANINKLYQKHDKTTDGFDEAIKKLDKTLSFLLENFEAVLSKPLTNQPHFLMFFAAVAFHRVGIPEGDIAVDQFGQLERGIQDIEAANANVATLADYIENDSAPKDFTSFLTASSETTQRIKSRRIRFPIYVKALAGQF</sequence>
<evidence type="ECO:0000313" key="3">
    <source>
        <dbReference type="Proteomes" id="UP001354971"/>
    </source>
</evidence>
<dbReference type="InterPro" id="IPR004919">
    <property type="entry name" value="GmrSD_N"/>
</dbReference>
<comment type="caution">
    <text evidence="2">The sequence shown here is derived from an EMBL/GenBank/DDBJ whole genome shotgun (WGS) entry which is preliminary data.</text>
</comment>
<feature type="domain" description="GmrSD restriction endonucleases N-terminal" evidence="1">
    <location>
        <begin position="21"/>
        <end position="158"/>
    </location>
</feature>
<name>A0ABU7LR72_9PROT</name>
<evidence type="ECO:0000313" key="2">
    <source>
        <dbReference type="EMBL" id="MEE2526412.1"/>
    </source>
</evidence>
<proteinExistence type="predicted"/>
<accession>A0ABU7LR72</accession>
<keyword evidence="3" id="KW-1185">Reference proteome</keyword>
<dbReference type="PANTHER" id="PTHR39639">
    <property type="entry name" value="CHROMOSOME 16, WHOLE GENOME SHOTGUN SEQUENCE"/>
    <property type="match status" value="1"/>
</dbReference>
<gene>
    <name evidence="2" type="ORF">V0U79_08540</name>
</gene>
<dbReference type="Pfam" id="PF03235">
    <property type="entry name" value="GmrSD_N"/>
    <property type="match status" value="1"/>
</dbReference>
<organism evidence="2 3">
    <name type="scientific">Hyphobacterium lacteum</name>
    <dbReference type="NCBI Taxonomy" id="3116575"/>
    <lineage>
        <taxon>Bacteria</taxon>
        <taxon>Pseudomonadati</taxon>
        <taxon>Pseudomonadota</taxon>
        <taxon>Alphaproteobacteria</taxon>
        <taxon>Maricaulales</taxon>
        <taxon>Maricaulaceae</taxon>
        <taxon>Hyphobacterium</taxon>
    </lineage>
</organism>
<reference evidence="2 3" key="1">
    <citation type="submission" date="2024-01" db="EMBL/GenBank/DDBJ databases">
        <title>Hyphobacterium bacterium isolated from marine sediment.</title>
        <authorList>
            <person name="Zhao S."/>
        </authorList>
    </citation>
    <scope>NUCLEOTIDE SEQUENCE [LARGE SCALE GENOMIC DNA]</scope>
    <source>
        <strain evidence="3">HN65</strain>
    </source>
</reference>